<dbReference type="Pfam" id="PF01048">
    <property type="entry name" value="PNP_UDP_1"/>
    <property type="match status" value="1"/>
</dbReference>
<dbReference type="PANTHER" id="PTHR46832:SF1">
    <property type="entry name" value="5'-METHYLTHIOADENOSINE_S-ADENOSYLHOMOCYSTEINE NUCLEOSIDASE"/>
    <property type="match status" value="1"/>
</dbReference>
<dbReference type="Proteomes" id="UP000245506">
    <property type="component" value="Unassembled WGS sequence"/>
</dbReference>
<dbReference type="GO" id="GO:0008930">
    <property type="term" value="F:methylthioadenosine nucleosidase activity"/>
    <property type="evidence" value="ECO:0007669"/>
    <property type="project" value="TreeGrafter"/>
</dbReference>
<dbReference type="EMBL" id="QGKL01000016">
    <property type="protein sequence ID" value="PWQ97914.1"/>
    <property type="molecule type" value="Genomic_DNA"/>
</dbReference>
<protein>
    <submittedName>
        <fullName evidence="2">5'-methylthioadenosine nucleosidase</fullName>
    </submittedName>
</protein>
<accession>A0A317CH83</accession>
<organism evidence="2 3">
    <name type="scientific">Leucothrix arctica</name>
    <dbReference type="NCBI Taxonomy" id="1481894"/>
    <lineage>
        <taxon>Bacteria</taxon>
        <taxon>Pseudomonadati</taxon>
        <taxon>Pseudomonadota</taxon>
        <taxon>Gammaproteobacteria</taxon>
        <taxon>Thiotrichales</taxon>
        <taxon>Thiotrichaceae</taxon>
        <taxon>Leucothrix</taxon>
    </lineage>
</organism>
<dbReference type="GO" id="GO:0019284">
    <property type="term" value="P:L-methionine salvage from S-adenosylmethionine"/>
    <property type="evidence" value="ECO:0007669"/>
    <property type="project" value="TreeGrafter"/>
</dbReference>
<sequence length="193" mass="20763">MTTATAKRYIIVAALEMETPELEQLAPVVHTGVGKVNAAIKLYEAILLHKPDFVVNYGTAGAITKQSGLLKVNTFIQRDMDTRGIGTARGVTPFGETDVLPKAHGIVLGSGDSFVTDPVAELEGLEIALDLIDMEAFALKEVCDHLGMPFECYKFVSDDTNEDSSSDWAENVAKGAVLFKAFAEENIGRSALL</sequence>
<evidence type="ECO:0000259" key="1">
    <source>
        <dbReference type="Pfam" id="PF01048"/>
    </source>
</evidence>
<proteinExistence type="predicted"/>
<dbReference type="PANTHER" id="PTHR46832">
    <property type="entry name" value="5'-METHYLTHIOADENOSINE/S-ADENOSYLHOMOCYSTEINE NUCLEOSIDASE"/>
    <property type="match status" value="1"/>
</dbReference>
<dbReference type="AlphaFoldDB" id="A0A317CH83"/>
<name>A0A317CH83_9GAMM</name>
<dbReference type="RefSeq" id="WP_109822420.1">
    <property type="nucleotide sequence ID" value="NZ_QGKL01000016.1"/>
</dbReference>
<gene>
    <name evidence="2" type="ORF">DKT75_05470</name>
</gene>
<dbReference type="GO" id="GO:0008782">
    <property type="term" value="F:adenosylhomocysteine nucleosidase activity"/>
    <property type="evidence" value="ECO:0007669"/>
    <property type="project" value="TreeGrafter"/>
</dbReference>
<evidence type="ECO:0000313" key="3">
    <source>
        <dbReference type="Proteomes" id="UP000245506"/>
    </source>
</evidence>
<dbReference type="InterPro" id="IPR035994">
    <property type="entry name" value="Nucleoside_phosphorylase_sf"/>
</dbReference>
<comment type="caution">
    <text evidence="2">The sequence shown here is derived from an EMBL/GenBank/DDBJ whole genome shotgun (WGS) entry which is preliminary data.</text>
</comment>
<dbReference type="GO" id="GO:0009116">
    <property type="term" value="P:nucleoside metabolic process"/>
    <property type="evidence" value="ECO:0007669"/>
    <property type="project" value="InterPro"/>
</dbReference>
<dbReference type="InterPro" id="IPR000845">
    <property type="entry name" value="Nucleoside_phosphorylase_d"/>
</dbReference>
<dbReference type="SUPFAM" id="SSF53167">
    <property type="entry name" value="Purine and uridine phosphorylases"/>
    <property type="match status" value="1"/>
</dbReference>
<reference evidence="2 3" key="1">
    <citation type="submission" date="2018-05" db="EMBL/GenBank/DDBJ databases">
        <title>Leucothrix arctica sp. nov., isolated from Arctic seawater.</title>
        <authorList>
            <person name="Choi A."/>
            <person name="Baek K."/>
        </authorList>
    </citation>
    <scope>NUCLEOTIDE SEQUENCE [LARGE SCALE GENOMIC DNA]</scope>
    <source>
        <strain evidence="2 3">IMCC9719</strain>
    </source>
</reference>
<feature type="domain" description="Nucleoside phosphorylase" evidence="1">
    <location>
        <begin position="27"/>
        <end position="182"/>
    </location>
</feature>
<keyword evidence="3" id="KW-1185">Reference proteome</keyword>
<evidence type="ECO:0000313" key="2">
    <source>
        <dbReference type="EMBL" id="PWQ97914.1"/>
    </source>
</evidence>
<dbReference type="Gene3D" id="3.40.50.1580">
    <property type="entry name" value="Nucleoside phosphorylase domain"/>
    <property type="match status" value="1"/>
</dbReference>
<dbReference type="OrthoDB" id="9792278at2"/>
<dbReference type="GO" id="GO:0005829">
    <property type="term" value="C:cytosol"/>
    <property type="evidence" value="ECO:0007669"/>
    <property type="project" value="TreeGrafter"/>
</dbReference>